<keyword evidence="2" id="KW-1185">Reference proteome</keyword>
<reference evidence="1" key="1">
    <citation type="submission" date="2020-01" db="EMBL/GenBank/DDBJ databases">
        <authorList>
            <person name="Feng Z.H.Z."/>
        </authorList>
    </citation>
    <scope>NUCLEOTIDE SEQUENCE</scope>
    <source>
        <strain evidence="1">CBS107.38</strain>
    </source>
</reference>
<protein>
    <submittedName>
        <fullName evidence="1">Uncharacterized protein</fullName>
    </submittedName>
</protein>
<name>A0A8H7AUR9_9PLEO</name>
<sequence>MPGTLQPQQPNGDVPRRRGVYLLTHPRSASNLFQTMMAKQPGYQNSGYKLFEAGFAALGELEKGKLCEWSEEERGKLYDSFRAAFAKLEDELDDCAKNGKQAFMKEHAILLLGPDKIFQSIYPDDKAPSLIVHQRNAPQNGDTVPTNPTSVPDNLLLSLQPIFQIRHPILMFPSMVRAQQAWKAETRPCSPYCRAVLTLKHSRALYDWYVKYGPKAGITPRVIDADDIMNNPAAVRQLCEQTGLSADDVQYEWEERKVEDPLMARFLSTINASKGIKPGLGAKGKTLEAEKKKWVEEWGEEDAEDMARFVSEALPDYEYLHSRRTVGEGVEA</sequence>
<organism evidence="1 2">
    <name type="scientific">Alternaria burnsii</name>
    <dbReference type="NCBI Taxonomy" id="1187904"/>
    <lineage>
        <taxon>Eukaryota</taxon>
        <taxon>Fungi</taxon>
        <taxon>Dikarya</taxon>
        <taxon>Ascomycota</taxon>
        <taxon>Pezizomycotina</taxon>
        <taxon>Dothideomycetes</taxon>
        <taxon>Pleosporomycetidae</taxon>
        <taxon>Pleosporales</taxon>
        <taxon>Pleosporineae</taxon>
        <taxon>Pleosporaceae</taxon>
        <taxon>Alternaria</taxon>
        <taxon>Alternaria sect. Alternaria</taxon>
    </lineage>
</organism>
<dbReference type="AlphaFoldDB" id="A0A8H7AUR9"/>
<dbReference type="InterPro" id="IPR027417">
    <property type="entry name" value="P-loop_NTPase"/>
</dbReference>
<dbReference type="EMBL" id="JAAABM010000018">
    <property type="protein sequence ID" value="KAF7671944.1"/>
    <property type="molecule type" value="Genomic_DNA"/>
</dbReference>
<dbReference type="Proteomes" id="UP000596902">
    <property type="component" value="Unassembled WGS sequence"/>
</dbReference>
<dbReference type="PANTHER" id="PTHR48312:SF1">
    <property type="entry name" value="SULFOTRANSFERASE"/>
    <property type="match status" value="1"/>
</dbReference>
<comment type="caution">
    <text evidence="1">The sequence shown here is derived from an EMBL/GenBank/DDBJ whole genome shotgun (WGS) entry which is preliminary data.</text>
</comment>
<gene>
    <name evidence="1" type="ORF">GT037_009843</name>
</gene>
<dbReference type="SUPFAM" id="SSF52540">
    <property type="entry name" value="P-loop containing nucleoside triphosphate hydrolases"/>
    <property type="match status" value="1"/>
</dbReference>
<evidence type="ECO:0000313" key="2">
    <source>
        <dbReference type="Proteomes" id="UP000596902"/>
    </source>
</evidence>
<dbReference type="Gene3D" id="3.40.50.300">
    <property type="entry name" value="P-loop containing nucleotide triphosphate hydrolases"/>
    <property type="match status" value="1"/>
</dbReference>
<dbReference type="RefSeq" id="XP_038782304.1">
    <property type="nucleotide sequence ID" value="XM_038934890.1"/>
</dbReference>
<dbReference type="PANTHER" id="PTHR48312">
    <property type="match status" value="1"/>
</dbReference>
<dbReference type="GeneID" id="62208068"/>
<accession>A0A8H7AUR9</accession>
<reference evidence="1" key="2">
    <citation type="submission" date="2020-08" db="EMBL/GenBank/DDBJ databases">
        <title>Draft Genome Sequence of Cumin Blight Pathogen Alternaria burnsii.</title>
        <authorList>
            <person name="Feng Z."/>
        </authorList>
    </citation>
    <scope>NUCLEOTIDE SEQUENCE</scope>
    <source>
        <strain evidence="1">CBS107.38</strain>
    </source>
</reference>
<evidence type="ECO:0000313" key="1">
    <source>
        <dbReference type="EMBL" id="KAF7671944.1"/>
    </source>
</evidence>
<proteinExistence type="predicted"/>